<dbReference type="Proteomes" id="UP000008827">
    <property type="component" value="Chromosome 15"/>
</dbReference>
<dbReference type="Gramene" id="KRH13891">
    <property type="protein sequence ID" value="KRH13891"/>
    <property type="gene ID" value="GLYMA_15G270500"/>
</dbReference>
<keyword evidence="3" id="KW-1185">Reference proteome</keyword>
<evidence type="ECO:0000313" key="2">
    <source>
        <dbReference type="EnsemblPlants" id="KRH13891"/>
    </source>
</evidence>
<reference evidence="1" key="3">
    <citation type="submission" date="2018-07" db="EMBL/GenBank/DDBJ databases">
        <title>WGS assembly of Glycine max.</title>
        <authorList>
            <person name="Schmutz J."/>
            <person name="Cannon S."/>
            <person name="Schlueter J."/>
            <person name="Ma J."/>
            <person name="Mitros T."/>
            <person name="Nelson W."/>
            <person name="Hyten D."/>
            <person name="Song Q."/>
            <person name="Thelen J."/>
            <person name="Cheng J."/>
            <person name="Xu D."/>
            <person name="Hellsten U."/>
            <person name="May G."/>
            <person name="Yu Y."/>
            <person name="Sakurai T."/>
            <person name="Umezawa T."/>
            <person name="Bhattacharyya M."/>
            <person name="Sandhu D."/>
            <person name="Valliyodan B."/>
            <person name="Lindquist E."/>
            <person name="Peto M."/>
            <person name="Grant D."/>
            <person name="Shu S."/>
            <person name="Goodstein D."/>
            <person name="Barry K."/>
            <person name="Futrell-Griggs M."/>
            <person name="Abernathy B."/>
            <person name="Du J."/>
            <person name="Tian Z."/>
            <person name="Zhu L."/>
            <person name="Gill N."/>
            <person name="Joshi T."/>
            <person name="Libault M."/>
            <person name="Sethuraman A."/>
            <person name="Zhang X."/>
            <person name="Shinozaki K."/>
            <person name="Nguyen H."/>
            <person name="Wing R."/>
            <person name="Cregan P."/>
            <person name="Specht J."/>
            <person name="Grimwood J."/>
            <person name="Rokhsar D."/>
            <person name="Stacey G."/>
            <person name="Shoemaker R."/>
            <person name="Jackson S."/>
        </authorList>
    </citation>
    <scope>NUCLEOTIDE SEQUENCE</scope>
    <source>
        <tissue evidence="1">Callus</tissue>
    </source>
</reference>
<reference evidence="2" key="2">
    <citation type="submission" date="2018-02" db="UniProtKB">
        <authorList>
            <consortium name="EnsemblPlants"/>
        </authorList>
    </citation>
    <scope>IDENTIFICATION</scope>
    <source>
        <strain evidence="2">Williams 82</strain>
    </source>
</reference>
<evidence type="ECO:0000313" key="1">
    <source>
        <dbReference type="EMBL" id="KRH13891.1"/>
    </source>
</evidence>
<dbReference type="AlphaFoldDB" id="A0A0R0GDZ4"/>
<evidence type="ECO:0000313" key="3">
    <source>
        <dbReference type="Proteomes" id="UP000008827"/>
    </source>
</evidence>
<sequence length="73" mass="8387">METQNMENLHMDEDASLEINFKPPEELKVDLSLCLVGRFLSDKNIRSQIMKECMSLVWKPFLGITISELEAGE</sequence>
<dbReference type="EnsemblPlants" id="KRH13891">
    <property type="protein sequence ID" value="KRH13891"/>
    <property type="gene ID" value="GLYMA_15G270500"/>
</dbReference>
<protein>
    <submittedName>
        <fullName evidence="1 2">Uncharacterized protein</fullName>
    </submittedName>
</protein>
<proteinExistence type="predicted"/>
<organism evidence="1">
    <name type="scientific">Glycine max</name>
    <name type="common">Soybean</name>
    <name type="synonym">Glycine hispida</name>
    <dbReference type="NCBI Taxonomy" id="3847"/>
    <lineage>
        <taxon>Eukaryota</taxon>
        <taxon>Viridiplantae</taxon>
        <taxon>Streptophyta</taxon>
        <taxon>Embryophyta</taxon>
        <taxon>Tracheophyta</taxon>
        <taxon>Spermatophyta</taxon>
        <taxon>Magnoliopsida</taxon>
        <taxon>eudicotyledons</taxon>
        <taxon>Gunneridae</taxon>
        <taxon>Pentapetalae</taxon>
        <taxon>rosids</taxon>
        <taxon>fabids</taxon>
        <taxon>Fabales</taxon>
        <taxon>Fabaceae</taxon>
        <taxon>Papilionoideae</taxon>
        <taxon>50 kb inversion clade</taxon>
        <taxon>NPAAA clade</taxon>
        <taxon>indigoferoid/millettioid clade</taxon>
        <taxon>Phaseoleae</taxon>
        <taxon>Glycine</taxon>
        <taxon>Glycine subgen. Soja</taxon>
    </lineage>
</organism>
<gene>
    <name evidence="1" type="ORF">GLYMA_15G270500</name>
</gene>
<accession>A0A0R0GDZ4</accession>
<name>A0A0R0GDZ4_SOYBN</name>
<reference evidence="1 2" key="1">
    <citation type="journal article" date="2010" name="Nature">
        <title>Genome sequence of the palaeopolyploid soybean.</title>
        <authorList>
            <person name="Schmutz J."/>
            <person name="Cannon S.B."/>
            <person name="Schlueter J."/>
            <person name="Ma J."/>
            <person name="Mitros T."/>
            <person name="Nelson W."/>
            <person name="Hyten D.L."/>
            <person name="Song Q."/>
            <person name="Thelen J.J."/>
            <person name="Cheng J."/>
            <person name="Xu D."/>
            <person name="Hellsten U."/>
            <person name="May G.D."/>
            <person name="Yu Y."/>
            <person name="Sakurai T."/>
            <person name="Umezawa T."/>
            <person name="Bhattacharyya M.K."/>
            <person name="Sandhu D."/>
            <person name="Valliyodan B."/>
            <person name="Lindquist E."/>
            <person name="Peto M."/>
            <person name="Grant D."/>
            <person name="Shu S."/>
            <person name="Goodstein D."/>
            <person name="Barry K."/>
            <person name="Futrell-Griggs M."/>
            <person name="Abernathy B."/>
            <person name="Du J."/>
            <person name="Tian Z."/>
            <person name="Zhu L."/>
            <person name="Gill N."/>
            <person name="Joshi T."/>
            <person name="Libault M."/>
            <person name="Sethuraman A."/>
            <person name="Zhang X.-C."/>
            <person name="Shinozaki K."/>
            <person name="Nguyen H.T."/>
            <person name="Wing R.A."/>
            <person name="Cregan P."/>
            <person name="Specht J."/>
            <person name="Grimwood J."/>
            <person name="Rokhsar D."/>
            <person name="Stacey G."/>
            <person name="Shoemaker R.C."/>
            <person name="Jackson S.A."/>
        </authorList>
    </citation>
    <scope>NUCLEOTIDE SEQUENCE</scope>
    <source>
        <strain evidence="2">cv. Williams 82</strain>
        <tissue evidence="1">Callus</tissue>
    </source>
</reference>
<dbReference type="EMBL" id="CM000848">
    <property type="protein sequence ID" value="KRH13891.1"/>
    <property type="molecule type" value="Genomic_DNA"/>
</dbReference>
<dbReference type="InParanoid" id="A0A0R0GDZ4"/>